<keyword evidence="2" id="KW-1185">Reference proteome</keyword>
<comment type="caution">
    <text evidence="1">The sequence shown here is derived from an EMBL/GenBank/DDBJ whole genome shotgun (WGS) entry which is preliminary data.</text>
</comment>
<proteinExistence type="predicted"/>
<evidence type="ECO:0000313" key="2">
    <source>
        <dbReference type="Proteomes" id="UP001352852"/>
    </source>
</evidence>
<accession>A0ABU7DWK8</accession>
<evidence type="ECO:0000313" key="1">
    <source>
        <dbReference type="EMBL" id="MED6278845.1"/>
    </source>
</evidence>
<gene>
    <name evidence="1" type="ORF">CHARACLAT_028218</name>
</gene>
<dbReference type="Proteomes" id="UP001352852">
    <property type="component" value="Unassembled WGS sequence"/>
</dbReference>
<protein>
    <submittedName>
        <fullName evidence="1">Uncharacterized protein</fullName>
    </submittedName>
</protein>
<name>A0ABU7DWK8_9TELE</name>
<organism evidence="1 2">
    <name type="scientific">Characodon lateralis</name>
    <dbReference type="NCBI Taxonomy" id="208331"/>
    <lineage>
        <taxon>Eukaryota</taxon>
        <taxon>Metazoa</taxon>
        <taxon>Chordata</taxon>
        <taxon>Craniata</taxon>
        <taxon>Vertebrata</taxon>
        <taxon>Euteleostomi</taxon>
        <taxon>Actinopterygii</taxon>
        <taxon>Neopterygii</taxon>
        <taxon>Teleostei</taxon>
        <taxon>Neoteleostei</taxon>
        <taxon>Acanthomorphata</taxon>
        <taxon>Ovalentaria</taxon>
        <taxon>Atherinomorphae</taxon>
        <taxon>Cyprinodontiformes</taxon>
        <taxon>Goodeidae</taxon>
        <taxon>Characodon</taxon>
    </lineage>
</organism>
<dbReference type="EMBL" id="JAHUTJ010036511">
    <property type="protein sequence ID" value="MED6278845.1"/>
    <property type="molecule type" value="Genomic_DNA"/>
</dbReference>
<sequence length="101" mass="11496">MAALTGLQKTQWTKTPQIITDWKLHTGLQATWILCLSPSSYTLGPRFPNEMMNLLSFEKECFGKLINSAVPFLLSPGKRLLMLPLVQEWLDRRNVTLVAHV</sequence>
<reference evidence="1 2" key="1">
    <citation type="submission" date="2021-06" db="EMBL/GenBank/DDBJ databases">
        <authorList>
            <person name="Palmer J.M."/>
        </authorList>
    </citation>
    <scope>NUCLEOTIDE SEQUENCE [LARGE SCALE GENOMIC DNA]</scope>
    <source>
        <strain evidence="1 2">CL_MEX2019</strain>
        <tissue evidence="1">Muscle</tissue>
    </source>
</reference>